<evidence type="ECO:0000256" key="1">
    <source>
        <dbReference type="SAM" id="Phobius"/>
    </source>
</evidence>
<sequence>MGGGAMRVAAKVAGFTASSGGLLGIAAEHYSVSSAARRAASVRPPAATVEDVKLVTSQVEAGVQRPCLEMDDWVFAGGEEEAVVGVAEPMPRVVFGGCPLFRKRERPLLNSRLLLTIIEVFPGFLNFRTYLSSPNSVGCEGSFVVDHGSSLSLSDKQVAETKACVTTGIAVAPAVPAPAIMAFRFLSESSAAQNVVASIACDPNVWNAVLQNQELQEFLQSQKTSCSSTNLNLELVADSDNLDQEKTFDDSPKHANGYKDFFQKIRSTIVGMMSGLSDFFQNFFGGKGTNRVVVDSDGTARVTGDTWMEASFMGLAVMAILVIVLKRA</sequence>
<dbReference type="EMBL" id="JACGWJ010000030">
    <property type="protein sequence ID" value="KAL0301106.1"/>
    <property type="molecule type" value="Genomic_DNA"/>
</dbReference>
<keyword evidence="1" id="KW-0812">Transmembrane</keyword>
<comment type="caution">
    <text evidence="2">The sequence shown here is derived from an EMBL/GenBank/DDBJ whole genome shotgun (WGS) entry which is preliminary data.</text>
</comment>
<protein>
    <submittedName>
        <fullName evidence="2">Uncharacterized protein</fullName>
    </submittedName>
</protein>
<feature type="transmembrane region" description="Helical" evidence="1">
    <location>
        <begin position="307"/>
        <end position="325"/>
    </location>
</feature>
<accession>A0AAW2K552</accession>
<keyword evidence="1" id="KW-1133">Transmembrane helix</keyword>
<reference evidence="2" key="2">
    <citation type="journal article" date="2024" name="Plant">
        <title>Genomic evolution and insights into agronomic trait innovations of Sesamum species.</title>
        <authorList>
            <person name="Miao H."/>
            <person name="Wang L."/>
            <person name="Qu L."/>
            <person name="Liu H."/>
            <person name="Sun Y."/>
            <person name="Le M."/>
            <person name="Wang Q."/>
            <person name="Wei S."/>
            <person name="Zheng Y."/>
            <person name="Lin W."/>
            <person name="Duan Y."/>
            <person name="Cao H."/>
            <person name="Xiong S."/>
            <person name="Wang X."/>
            <person name="Wei L."/>
            <person name="Li C."/>
            <person name="Ma Q."/>
            <person name="Ju M."/>
            <person name="Zhao R."/>
            <person name="Li G."/>
            <person name="Mu C."/>
            <person name="Tian Q."/>
            <person name="Mei H."/>
            <person name="Zhang T."/>
            <person name="Gao T."/>
            <person name="Zhang H."/>
        </authorList>
    </citation>
    <scope>NUCLEOTIDE SEQUENCE</scope>
    <source>
        <strain evidence="2">G02</strain>
    </source>
</reference>
<dbReference type="PANTHER" id="PTHR33625">
    <property type="entry name" value="OS08G0179900 PROTEIN"/>
    <property type="match status" value="1"/>
</dbReference>
<gene>
    <name evidence="2" type="ORF">Sradi_6387400</name>
</gene>
<evidence type="ECO:0000313" key="2">
    <source>
        <dbReference type="EMBL" id="KAL0301106.1"/>
    </source>
</evidence>
<dbReference type="AlphaFoldDB" id="A0AAW2K552"/>
<name>A0AAW2K552_SESRA</name>
<proteinExistence type="predicted"/>
<organism evidence="2">
    <name type="scientific">Sesamum radiatum</name>
    <name type="common">Black benniseed</name>
    <dbReference type="NCBI Taxonomy" id="300843"/>
    <lineage>
        <taxon>Eukaryota</taxon>
        <taxon>Viridiplantae</taxon>
        <taxon>Streptophyta</taxon>
        <taxon>Embryophyta</taxon>
        <taxon>Tracheophyta</taxon>
        <taxon>Spermatophyta</taxon>
        <taxon>Magnoliopsida</taxon>
        <taxon>eudicotyledons</taxon>
        <taxon>Gunneridae</taxon>
        <taxon>Pentapetalae</taxon>
        <taxon>asterids</taxon>
        <taxon>lamiids</taxon>
        <taxon>Lamiales</taxon>
        <taxon>Pedaliaceae</taxon>
        <taxon>Sesamum</taxon>
    </lineage>
</organism>
<reference evidence="2" key="1">
    <citation type="submission" date="2020-06" db="EMBL/GenBank/DDBJ databases">
        <authorList>
            <person name="Li T."/>
            <person name="Hu X."/>
            <person name="Zhang T."/>
            <person name="Song X."/>
            <person name="Zhang H."/>
            <person name="Dai N."/>
            <person name="Sheng W."/>
            <person name="Hou X."/>
            <person name="Wei L."/>
        </authorList>
    </citation>
    <scope>NUCLEOTIDE SEQUENCE</scope>
    <source>
        <strain evidence="2">G02</strain>
        <tissue evidence="2">Leaf</tissue>
    </source>
</reference>
<keyword evidence="1" id="KW-0472">Membrane</keyword>
<dbReference type="PANTHER" id="PTHR33625:SF4">
    <property type="entry name" value="OS08G0179900 PROTEIN"/>
    <property type="match status" value="1"/>
</dbReference>